<evidence type="ECO:0000313" key="2">
    <source>
        <dbReference type="Proteomes" id="UP000324800"/>
    </source>
</evidence>
<organism evidence="1 2">
    <name type="scientific">Streblomastix strix</name>
    <dbReference type="NCBI Taxonomy" id="222440"/>
    <lineage>
        <taxon>Eukaryota</taxon>
        <taxon>Metamonada</taxon>
        <taxon>Preaxostyla</taxon>
        <taxon>Oxymonadida</taxon>
        <taxon>Streblomastigidae</taxon>
        <taxon>Streblomastix</taxon>
    </lineage>
</organism>
<evidence type="ECO:0000313" key="1">
    <source>
        <dbReference type="EMBL" id="KAA6396533.1"/>
    </source>
</evidence>
<sequence>MKRNDYTVKRCTLDILFDDAASKKLSISKLDGFRKKNLKLWSQFQERAGVFRLRDISFISDEQDVLSIVQRWKRKFIKQHPDVNSRVAIVIREAQGNAKNKSVCQGHIALFVSTTDVENKNRRIYLNRFKKIRDLD</sequence>
<proteinExistence type="predicted"/>
<reference evidence="1 2" key="1">
    <citation type="submission" date="2019-03" db="EMBL/GenBank/DDBJ databases">
        <title>Single cell metagenomics reveals metabolic interactions within the superorganism composed of flagellate Streblomastix strix and complex community of Bacteroidetes bacteria on its surface.</title>
        <authorList>
            <person name="Treitli S.C."/>
            <person name="Kolisko M."/>
            <person name="Husnik F."/>
            <person name="Keeling P."/>
            <person name="Hampl V."/>
        </authorList>
    </citation>
    <scope>NUCLEOTIDE SEQUENCE [LARGE SCALE GENOMIC DNA]</scope>
    <source>
        <strain evidence="1">ST1C</strain>
    </source>
</reference>
<comment type="caution">
    <text evidence="1">The sequence shown here is derived from an EMBL/GenBank/DDBJ whole genome shotgun (WGS) entry which is preliminary data.</text>
</comment>
<accession>A0A5J4WP57</accession>
<gene>
    <name evidence="1" type="ORF">EZS28_007939</name>
</gene>
<dbReference type="AlphaFoldDB" id="A0A5J4WP57"/>
<protein>
    <submittedName>
        <fullName evidence="1">Uncharacterized protein</fullName>
    </submittedName>
</protein>
<name>A0A5J4WP57_9EUKA</name>
<dbReference type="EMBL" id="SNRW01001402">
    <property type="protein sequence ID" value="KAA6396533.1"/>
    <property type="molecule type" value="Genomic_DNA"/>
</dbReference>
<dbReference type="Proteomes" id="UP000324800">
    <property type="component" value="Unassembled WGS sequence"/>
</dbReference>